<dbReference type="PANTHER" id="PTHR34700">
    <property type="entry name" value="POTASSIUM BINDING PROTEIN KBP"/>
    <property type="match status" value="1"/>
</dbReference>
<reference evidence="2 3" key="1">
    <citation type="submission" date="2016-11" db="EMBL/GenBank/DDBJ databases">
        <authorList>
            <person name="Jaros S."/>
            <person name="Januszkiewicz K."/>
            <person name="Wedrychowicz H."/>
        </authorList>
    </citation>
    <scope>NUCLEOTIDE SEQUENCE [LARGE SCALE GENOMIC DNA]</scope>
    <source>
        <strain evidence="2 3">DSM 26897</strain>
    </source>
</reference>
<dbReference type="SMART" id="SM00257">
    <property type="entry name" value="LysM"/>
    <property type="match status" value="1"/>
</dbReference>
<accession>A0A1M4XTA5</accession>
<gene>
    <name evidence="2" type="ORF">SAMN05444008_10436</name>
</gene>
<dbReference type="STRING" id="1302690.BUE76_14360"/>
<evidence type="ECO:0000313" key="3">
    <source>
        <dbReference type="Proteomes" id="UP000184368"/>
    </source>
</evidence>
<dbReference type="CDD" id="cd00118">
    <property type="entry name" value="LysM"/>
    <property type="match status" value="1"/>
</dbReference>
<organism evidence="2 3">
    <name type="scientific">Cnuella takakiae</name>
    <dbReference type="NCBI Taxonomy" id="1302690"/>
    <lineage>
        <taxon>Bacteria</taxon>
        <taxon>Pseudomonadati</taxon>
        <taxon>Bacteroidota</taxon>
        <taxon>Chitinophagia</taxon>
        <taxon>Chitinophagales</taxon>
        <taxon>Chitinophagaceae</taxon>
        <taxon>Cnuella</taxon>
    </lineage>
</organism>
<dbReference type="InterPro" id="IPR052196">
    <property type="entry name" value="Bact_Kbp"/>
</dbReference>
<name>A0A1M4XTA5_9BACT</name>
<dbReference type="AlphaFoldDB" id="A0A1M4XTA5"/>
<keyword evidence="3" id="KW-1185">Reference proteome</keyword>
<dbReference type="PROSITE" id="PS51782">
    <property type="entry name" value="LYSM"/>
    <property type="match status" value="1"/>
</dbReference>
<dbReference type="Proteomes" id="UP000184368">
    <property type="component" value="Unassembled WGS sequence"/>
</dbReference>
<evidence type="ECO:0000313" key="2">
    <source>
        <dbReference type="EMBL" id="SHE96797.1"/>
    </source>
</evidence>
<dbReference type="Pfam" id="PF01476">
    <property type="entry name" value="LysM"/>
    <property type="match status" value="1"/>
</dbReference>
<dbReference type="RefSeq" id="WP_073041087.1">
    <property type="nucleotide sequence ID" value="NZ_FQUO01000004.1"/>
</dbReference>
<dbReference type="OrthoDB" id="370541at2"/>
<dbReference type="SUPFAM" id="SSF54106">
    <property type="entry name" value="LysM domain"/>
    <property type="match status" value="1"/>
</dbReference>
<protein>
    <submittedName>
        <fullName evidence="2">LysM domain-containing protein</fullName>
    </submittedName>
</protein>
<proteinExistence type="predicted"/>
<dbReference type="Gene3D" id="3.10.350.10">
    <property type="entry name" value="LysM domain"/>
    <property type="match status" value="1"/>
</dbReference>
<evidence type="ECO:0000259" key="1">
    <source>
        <dbReference type="PROSITE" id="PS51782"/>
    </source>
</evidence>
<dbReference type="InterPro" id="IPR018392">
    <property type="entry name" value="LysM"/>
</dbReference>
<sequence length="121" mass="13572">MSAIQTKYQQVIDMARNAGVKDLTVREEGNILYIDGTAPDEQSKQRIYDVYNTLNPGFKSADAIINIKTGGKEYEVKPGDTLSKIGQQHGVDWKTIYEANKDKIKDPDMIQAGWKLKIPQA</sequence>
<dbReference type="EMBL" id="FQUO01000004">
    <property type="protein sequence ID" value="SHE96797.1"/>
    <property type="molecule type" value="Genomic_DNA"/>
</dbReference>
<dbReference type="PANTHER" id="PTHR34700:SF4">
    <property type="entry name" value="PHAGE-LIKE ELEMENT PBSX PROTEIN XKDP"/>
    <property type="match status" value="1"/>
</dbReference>
<feature type="domain" description="LysM" evidence="1">
    <location>
        <begin position="72"/>
        <end position="118"/>
    </location>
</feature>
<dbReference type="InterPro" id="IPR036779">
    <property type="entry name" value="LysM_dom_sf"/>
</dbReference>